<dbReference type="Proteomes" id="UP000054770">
    <property type="component" value="Unassembled WGS sequence"/>
</dbReference>
<name>A0A158IK54_9BURK</name>
<proteinExistence type="predicted"/>
<feature type="region of interest" description="Disordered" evidence="1">
    <location>
        <begin position="63"/>
        <end position="92"/>
    </location>
</feature>
<feature type="signal peptide" evidence="2">
    <location>
        <begin position="1"/>
        <end position="27"/>
    </location>
</feature>
<keyword evidence="2" id="KW-0732">Signal</keyword>
<protein>
    <submittedName>
        <fullName evidence="3">Uncharacterized protein</fullName>
    </submittedName>
</protein>
<reference evidence="3" key="1">
    <citation type="submission" date="2016-01" db="EMBL/GenBank/DDBJ databases">
        <authorList>
            <person name="Peeters C."/>
        </authorList>
    </citation>
    <scope>NUCLEOTIDE SEQUENCE [LARGE SCALE GENOMIC DNA]</scope>
    <source>
        <strain evidence="3">LMG 22940</strain>
    </source>
</reference>
<dbReference type="AlphaFoldDB" id="A0A158IK54"/>
<dbReference type="EMBL" id="FCON02000025">
    <property type="protein sequence ID" value="SAL57012.1"/>
    <property type="molecule type" value="Genomic_DNA"/>
</dbReference>
<sequence>MSVSHAAVAAAILASGAFVNHSSPAAAAAAINALPDAGILSRAVFAFHADRRIFIDLHETPTDPRIFSKPGRLPRAPHENASAERWSAGDSL</sequence>
<accession>A0A158IK54</accession>
<dbReference type="RefSeq" id="WP_087644927.1">
    <property type="nucleotide sequence ID" value="NZ_FCON02000025.1"/>
</dbReference>
<gene>
    <name evidence="3" type="ORF">AWB68_02782</name>
</gene>
<evidence type="ECO:0000256" key="2">
    <source>
        <dbReference type="SAM" id="SignalP"/>
    </source>
</evidence>
<comment type="caution">
    <text evidence="3">The sequence shown here is derived from an EMBL/GenBank/DDBJ whole genome shotgun (WGS) entry which is preliminary data.</text>
</comment>
<evidence type="ECO:0000313" key="4">
    <source>
        <dbReference type="Proteomes" id="UP000054770"/>
    </source>
</evidence>
<evidence type="ECO:0000256" key="1">
    <source>
        <dbReference type="SAM" id="MobiDB-lite"/>
    </source>
</evidence>
<evidence type="ECO:0000313" key="3">
    <source>
        <dbReference type="EMBL" id="SAL57012.1"/>
    </source>
</evidence>
<keyword evidence="4" id="KW-1185">Reference proteome</keyword>
<feature type="chain" id="PRO_5011109426" evidence="2">
    <location>
        <begin position="28"/>
        <end position="92"/>
    </location>
</feature>
<organism evidence="3 4">
    <name type="scientific">Caballeronia choica</name>
    <dbReference type="NCBI Taxonomy" id="326476"/>
    <lineage>
        <taxon>Bacteria</taxon>
        <taxon>Pseudomonadati</taxon>
        <taxon>Pseudomonadota</taxon>
        <taxon>Betaproteobacteria</taxon>
        <taxon>Burkholderiales</taxon>
        <taxon>Burkholderiaceae</taxon>
        <taxon>Caballeronia</taxon>
    </lineage>
</organism>
<dbReference type="OrthoDB" id="9135328at2"/>